<evidence type="ECO:0000313" key="1">
    <source>
        <dbReference type="EMBL" id="RZC81087.1"/>
    </source>
</evidence>
<dbReference type="EMBL" id="CM010724">
    <property type="protein sequence ID" value="RZC81087.1"/>
    <property type="molecule type" value="Genomic_DNA"/>
</dbReference>
<proteinExistence type="predicted"/>
<sequence length="80" mass="9504">MMARIGTEVNWRESNAFVDAFWCRWIGLSLLGESFSYEICYERILAVDLQHHMVQDHPSERNSDNPQQRTDLHRIERLLA</sequence>
<protein>
    <submittedName>
        <fullName evidence="1">Uncharacterized protein</fullName>
    </submittedName>
</protein>
<reference evidence="1 2" key="1">
    <citation type="journal article" date="2018" name="Science">
        <title>The opium poppy genome and morphinan production.</title>
        <authorList>
            <person name="Guo L."/>
            <person name="Winzer T."/>
            <person name="Yang X."/>
            <person name="Li Y."/>
            <person name="Ning Z."/>
            <person name="He Z."/>
            <person name="Teodor R."/>
            <person name="Lu Y."/>
            <person name="Bowser T.A."/>
            <person name="Graham I.A."/>
            <person name="Ye K."/>
        </authorList>
    </citation>
    <scope>NUCLEOTIDE SEQUENCE [LARGE SCALE GENOMIC DNA]</scope>
    <source>
        <strain evidence="2">cv. HN1</strain>
        <tissue evidence="1">Leaves</tissue>
    </source>
</reference>
<gene>
    <name evidence="1" type="ORF">C5167_043660</name>
</gene>
<dbReference type="AlphaFoldDB" id="A0A4Y7L806"/>
<organism evidence="1 2">
    <name type="scientific">Papaver somniferum</name>
    <name type="common">Opium poppy</name>
    <dbReference type="NCBI Taxonomy" id="3469"/>
    <lineage>
        <taxon>Eukaryota</taxon>
        <taxon>Viridiplantae</taxon>
        <taxon>Streptophyta</taxon>
        <taxon>Embryophyta</taxon>
        <taxon>Tracheophyta</taxon>
        <taxon>Spermatophyta</taxon>
        <taxon>Magnoliopsida</taxon>
        <taxon>Ranunculales</taxon>
        <taxon>Papaveraceae</taxon>
        <taxon>Papaveroideae</taxon>
        <taxon>Papaver</taxon>
    </lineage>
</organism>
<accession>A0A4Y7L806</accession>
<keyword evidence="2" id="KW-1185">Reference proteome</keyword>
<evidence type="ECO:0000313" key="2">
    <source>
        <dbReference type="Proteomes" id="UP000316621"/>
    </source>
</evidence>
<dbReference type="Gramene" id="RZC81087">
    <property type="protein sequence ID" value="RZC81087"/>
    <property type="gene ID" value="C5167_043660"/>
</dbReference>
<name>A0A4Y7L806_PAPSO</name>
<dbReference type="Proteomes" id="UP000316621">
    <property type="component" value="Chromosome 10"/>
</dbReference>